<dbReference type="SUPFAM" id="SSF53098">
    <property type="entry name" value="Ribonuclease H-like"/>
    <property type="match status" value="1"/>
</dbReference>
<accession>A0A1B6LDH0</accession>
<dbReference type="Pfam" id="PF18701">
    <property type="entry name" value="DUF5641"/>
    <property type="match status" value="1"/>
</dbReference>
<dbReference type="Pfam" id="PF05380">
    <property type="entry name" value="Peptidase_A17"/>
    <property type="match status" value="1"/>
</dbReference>
<feature type="non-terminal residue" evidence="2">
    <location>
        <position position="921"/>
    </location>
</feature>
<gene>
    <name evidence="2" type="ORF">g.12213</name>
</gene>
<dbReference type="PROSITE" id="PS50994">
    <property type="entry name" value="INTEGRASE"/>
    <property type="match status" value="1"/>
</dbReference>
<dbReference type="Gene3D" id="3.30.420.10">
    <property type="entry name" value="Ribonuclease H-like superfamily/Ribonuclease H"/>
    <property type="match status" value="1"/>
</dbReference>
<protein>
    <recommendedName>
        <fullName evidence="1">Integrase catalytic domain-containing protein</fullName>
    </recommendedName>
</protein>
<dbReference type="EMBL" id="GEBQ01018232">
    <property type="protein sequence ID" value="JAT21745.1"/>
    <property type="molecule type" value="Transcribed_RNA"/>
</dbReference>
<proteinExistence type="predicted"/>
<organism evidence="2">
    <name type="scientific">Graphocephala atropunctata</name>
    <dbReference type="NCBI Taxonomy" id="36148"/>
    <lineage>
        <taxon>Eukaryota</taxon>
        <taxon>Metazoa</taxon>
        <taxon>Ecdysozoa</taxon>
        <taxon>Arthropoda</taxon>
        <taxon>Hexapoda</taxon>
        <taxon>Insecta</taxon>
        <taxon>Pterygota</taxon>
        <taxon>Neoptera</taxon>
        <taxon>Paraneoptera</taxon>
        <taxon>Hemiptera</taxon>
        <taxon>Auchenorrhyncha</taxon>
        <taxon>Membracoidea</taxon>
        <taxon>Cicadellidae</taxon>
        <taxon>Cicadellinae</taxon>
        <taxon>Cicadellini</taxon>
        <taxon>Graphocephala</taxon>
    </lineage>
</organism>
<dbReference type="AlphaFoldDB" id="A0A1B6LDH0"/>
<feature type="non-terminal residue" evidence="2">
    <location>
        <position position="1"/>
    </location>
</feature>
<dbReference type="InterPro" id="IPR036397">
    <property type="entry name" value="RNaseH_sf"/>
</dbReference>
<dbReference type="SUPFAM" id="SSF56672">
    <property type="entry name" value="DNA/RNA polymerases"/>
    <property type="match status" value="1"/>
</dbReference>
<dbReference type="GO" id="GO:0071897">
    <property type="term" value="P:DNA biosynthetic process"/>
    <property type="evidence" value="ECO:0007669"/>
    <property type="project" value="UniProtKB-ARBA"/>
</dbReference>
<dbReference type="InterPro" id="IPR008042">
    <property type="entry name" value="Retrotrans_Pao"/>
</dbReference>
<dbReference type="GO" id="GO:0042575">
    <property type="term" value="C:DNA polymerase complex"/>
    <property type="evidence" value="ECO:0007669"/>
    <property type="project" value="UniProtKB-ARBA"/>
</dbReference>
<feature type="domain" description="Integrase catalytic" evidence="1">
    <location>
        <begin position="641"/>
        <end position="832"/>
    </location>
</feature>
<reference evidence="2" key="1">
    <citation type="submission" date="2015-11" db="EMBL/GenBank/DDBJ databases">
        <title>De novo transcriptome assembly of four potential Pierce s Disease insect vectors from Arizona vineyards.</title>
        <authorList>
            <person name="Tassone E.E."/>
        </authorList>
    </citation>
    <scope>NUCLEOTIDE SEQUENCE</scope>
</reference>
<dbReference type="InterPro" id="IPR043128">
    <property type="entry name" value="Rev_trsase/Diguanyl_cyclase"/>
</dbReference>
<dbReference type="GO" id="GO:0015074">
    <property type="term" value="P:DNA integration"/>
    <property type="evidence" value="ECO:0007669"/>
    <property type="project" value="InterPro"/>
</dbReference>
<dbReference type="GO" id="GO:0003676">
    <property type="term" value="F:nucleic acid binding"/>
    <property type="evidence" value="ECO:0007669"/>
    <property type="project" value="InterPro"/>
</dbReference>
<dbReference type="InterPro" id="IPR001584">
    <property type="entry name" value="Integrase_cat-core"/>
</dbReference>
<dbReference type="Gene3D" id="3.30.70.270">
    <property type="match status" value="1"/>
</dbReference>
<dbReference type="InterPro" id="IPR040676">
    <property type="entry name" value="DUF5641"/>
</dbReference>
<evidence type="ECO:0000259" key="1">
    <source>
        <dbReference type="PROSITE" id="PS50994"/>
    </source>
</evidence>
<dbReference type="PANTHER" id="PTHR47331:SF4">
    <property type="entry name" value="PEPTIDASE S1 DOMAIN-CONTAINING PROTEIN"/>
    <property type="match status" value="1"/>
</dbReference>
<sequence>NDICDIILDFRRHLIVFSCDIKQMFRQVLIHESDQLFQLIFWRENENQPLQTYSLQTVTYGVTSSPYLANRVVQQLIVDEGSAHPLAASALKNQIYVDDALLGSSSIEEAHLLKTDVIQLLQKGGFELRKWSSNHPALLDDLPEDHRDTPIGFPTPEQPIHSVLGLKWCPRSDAFLYTVKLDNNGSVPTKRTVLSSISQIYDPIGWLTPVTFWAKSFMQHLWTLGLNWDEPLSKDLVSVWHKFQSELCLIEKIEIPRYIGLAVATNIQLHGFSDASEIGYAGCVYLRIEDCHKNVFTHLLIAKSRIAPLKRITLPRLELCGAHLLSKLLHYCVEKLSLHYTIDSITAWSDSTIALSWIRTPSYRLKVFVANRVNEIQENVPPSLWSHIASTDNPADCGSRGISPSVLQSHSLWWNGPLWLRSLPEHWPVSRIPLIPEETLPETKPHSVTTLAVTKIDPIDLLHRFSSWNKLIHVTTYILRFVNNCRLKEKITGSINLEEIKNATILICKLVQQESFSDEIPLLKKKQLCSLRIRRLSPHLDKDEIIRVGGRLTYSSLTNSTKHPILLPKHHHVVNILIDYYHILYLHSGPTLVQAMLASKFWILSARSAIRSRIFRCIRCFKCKPTSSIPVMGNLPKCRITPSRPFSVSGVDFAGPFFVKQFLLRRVQPMKVYLCIFICFTTKAVHLEVVTDLTTDAYLASLVRFTSRRGCITDLYSDNGTNLTGAAEKLRRIFQALLKDKKISNFAEQSNTKFHFIPPHSPHQGGLWERAVRSAKHHLTRVIGQQVLSLEEFITLATRTEAILNSRPITPISSDPSDLEVLTPGHFLAGGPLTTPIETDFTSTSLNRLNRWQMVQCFSQHIWSRWQKEYLHTLQQRPKWTTHKKNIEINDLVILHEDNLPPLSWKVGRVISVSPGLDGIV</sequence>
<evidence type="ECO:0000313" key="2">
    <source>
        <dbReference type="EMBL" id="JAT21745.1"/>
    </source>
</evidence>
<dbReference type="Gene3D" id="3.10.10.10">
    <property type="entry name" value="HIV Type 1 Reverse Transcriptase, subunit A, domain 1"/>
    <property type="match status" value="1"/>
</dbReference>
<dbReference type="InterPro" id="IPR000477">
    <property type="entry name" value="RT_dom"/>
</dbReference>
<dbReference type="PANTHER" id="PTHR47331">
    <property type="entry name" value="PHD-TYPE DOMAIN-CONTAINING PROTEIN"/>
    <property type="match status" value="1"/>
</dbReference>
<name>A0A1B6LDH0_9HEMI</name>
<dbReference type="Pfam" id="PF00078">
    <property type="entry name" value="RVT_1"/>
    <property type="match status" value="1"/>
</dbReference>
<dbReference type="InterPro" id="IPR043502">
    <property type="entry name" value="DNA/RNA_pol_sf"/>
</dbReference>
<dbReference type="InterPro" id="IPR012337">
    <property type="entry name" value="RNaseH-like_sf"/>
</dbReference>